<keyword evidence="8" id="KW-1185">Reference proteome</keyword>
<feature type="compositionally biased region" description="Polar residues" evidence="5">
    <location>
        <begin position="515"/>
        <end position="532"/>
    </location>
</feature>
<dbReference type="GO" id="GO:0008270">
    <property type="term" value="F:zinc ion binding"/>
    <property type="evidence" value="ECO:0007669"/>
    <property type="project" value="UniProtKB-KW"/>
</dbReference>
<sequence length="1154" mass="125855">MEVDPPEETVSAENSSAEKNIASNIEITGPSKEKDNSSKDLEADGDCSSEKGSKTLNKGTGEEASISSPSKVNDSSNDESSANVDPLGTESGNSDCEKDNENSEGNQSDSLSNSDGVCTKNNSEDSASHQADQQQSKSTFNASVSEKDDDTTHTIICNSSNSILDSNVLSEEDNLADDDDGPMEVDKEGGDVIELDKQGGDVVEVDKQGDVMEVDKQGDIIELDKQGDVVEVDKQGGDVVEVDKQGGDVVEVDKQGGDVVEVELQGGDLVEVDMQGGDVEANKQGGDVVAANKQGGDALENEKQGEDVMETDRAKTDKEGGNERFGKEKSRSEEKDGNDTENRKEDSEEDIVEVPVYKKPAVVVDLALDDEADDTNKDDKTSDKNSSGEESNTEGSSRRIKLRSLASLVDTPNEESSNVVISTVHPDVPAIGEIVEHGVIIGSDEMGGLQLRISNVVGGEDCITGLSLDEDRDSFSHIQISSVTTLMDPMSPEDPNQGKDDSATAKPSDKDTPSKENSSSQELPETEVNNADKSSDAIEDIQKDTTDESNTSGIKIVNSESLSSKSSDGKDTDKAESAGPKIRLSSAVSEVAKDTGTSDEAASTAKFIYHILRSILTVNRECVACCKSKRCDFRITKKNESGTFAFLCSAECRTRWTSSLTSDHVVEKPRLIFEKMCGMCGKDLVNVSRSGQYSWETREFCTKTCLTSHLNEVAGECHTCREKEYCSMKCLKRAQRRDIGQQNYCEQHSCTVCQTEGVNRYEFMSNQEPYQLCSDPCLNVYKYVNRVKAEDVCHYLYHGGHQLRVFCSDSCVNVFILSARKIVVCDTCKVKKYNFDMIHRQVDEDFRDYFYCSLNCLNTKDLSPLTKNSTSSDVSSTTTTTTTNNTASTNSSDAPITPCNMCNNMAKAQYHMVMSDNTLRSFCRYACATKYKNTYGFQVNGIQTDSTQNSTALPPIRPKPSTQVTATISALPSGNEATIQAKKNAVNDVSQEVVNSETVVGNSSHESDQDNTTTQCGTDRLRGPKSLIPTRKPTPGRKRDPVWVSFERIAKGTGFRAICKSCKKDMQGFVHTMKRHLEVCKKSSSFPKDIENSDDTDKTRLPQLCTSSAARMASSATENLNPPTSPEHISPPPAKVARRDLDQTSLKGYPFFYF</sequence>
<dbReference type="AlphaFoldDB" id="A0A8J5MUA0"/>
<gene>
    <name evidence="7" type="primary">Zmym4-L2</name>
    <name evidence="7" type="ORF">Hamer_G019137</name>
</gene>
<keyword evidence="3" id="KW-0862">Zinc</keyword>
<evidence type="ECO:0000256" key="1">
    <source>
        <dbReference type="ARBA" id="ARBA00022723"/>
    </source>
</evidence>
<evidence type="ECO:0000313" key="7">
    <source>
        <dbReference type="EMBL" id="KAG7163866.1"/>
    </source>
</evidence>
<feature type="region of interest" description="Disordered" evidence="5">
    <location>
        <begin position="1114"/>
        <end position="1139"/>
    </location>
</feature>
<feature type="compositionally biased region" description="Polar residues" evidence="5">
    <location>
        <begin position="11"/>
        <end position="26"/>
    </location>
</feature>
<feature type="region of interest" description="Disordered" evidence="5">
    <location>
        <begin position="1"/>
        <end position="153"/>
    </location>
</feature>
<proteinExistence type="predicted"/>
<name>A0A8J5MUA0_HOMAM</name>
<feature type="non-terminal residue" evidence="7">
    <location>
        <position position="1"/>
    </location>
</feature>
<evidence type="ECO:0000256" key="4">
    <source>
        <dbReference type="PROSITE-ProRule" id="PRU00027"/>
    </source>
</evidence>
<evidence type="ECO:0000259" key="6">
    <source>
        <dbReference type="PROSITE" id="PS50808"/>
    </source>
</evidence>
<dbReference type="SMART" id="SM00746">
    <property type="entry name" value="TRASH"/>
    <property type="match status" value="4"/>
</dbReference>
<keyword evidence="1" id="KW-0479">Metal-binding</keyword>
<feature type="region of interest" description="Disordered" evidence="5">
    <location>
        <begin position="998"/>
        <end position="1039"/>
    </location>
</feature>
<dbReference type="EMBL" id="JAHLQT010026149">
    <property type="protein sequence ID" value="KAG7163866.1"/>
    <property type="molecule type" value="Genomic_DNA"/>
</dbReference>
<organism evidence="7 8">
    <name type="scientific">Homarus americanus</name>
    <name type="common">American lobster</name>
    <dbReference type="NCBI Taxonomy" id="6706"/>
    <lineage>
        <taxon>Eukaryota</taxon>
        <taxon>Metazoa</taxon>
        <taxon>Ecdysozoa</taxon>
        <taxon>Arthropoda</taxon>
        <taxon>Crustacea</taxon>
        <taxon>Multicrustacea</taxon>
        <taxon>Malacostraca</taxon>
        <taxon>Eumalacostraca</taxon>
        <taxon>Eucarida</taxon>
        <taxon>Decapoda</taxon>
        <taxon>Pleocyemata</taxon>
        <taxon>Astacidea</taxon>
        <taxon>Nephropoidea</taxon>
        <taxon>Nephropidae</taxon>
        <taxon>Homarus</taxon>
    </lineage>
</organism>
<dbReference type="InterPro" id="IPR003656">
    <property type="entry name" value="Znf_BED"/>
</dbReference>
<feature type="compositionally biased region" description="Basic and acidic residues" evidence="5">
    <location>
        <begin position="567"/>
        <end position="576"/>
    </location>
</feature>
<dbReference type="PROSITE" id="PS50808">
    <property type="entry name" value="ZF_BED"/>
    <property type="match status" value="1"/>
</dbReference>
<feature type="compositionally biased region" description="Polar residues" evidence="5">
    <location>
        <begin position="65"/>
        <end position="83"/>
    </location>
</feature>
<feature type="compositionally biased region" description="Basic and acidic residues" evidence="5">
    <location>
        <begin position="31"/>
        <end position="53"/>
    </location>
</feature>
<evidence type="ECO:0000256" key="2">
    <source>
        <dbReference type="ARBA" id="ARBA00022771"/>
    </source>
</evidence>
<evidence type="ECO:0000313" key="8">
    <source>
        <dbReference type="Proteomes" id="UP000747542"/>
    </source>
</evidence>
<evidence type="ECO:0000256" key="5">
    <source>
        <dbReference type="SAM" id="MobiDB-lite"/>
    </source>
</evidence>
<protein>
    <submittedName>
        <fullName evidence="7">Zinc finger MYM-type protein 4-like 2</fullName>
    </submittedName>
</protein>
<dbReference type="GO" id="GO:0003677">
    <property type="term" value="F:DNA binding"/>
    <property type="evidence" value="ECO:0007669"/>
    <property type="project" value="InterPro"/>
</dbReference>
<evidence type="ECO:0000256" key="3">
    <source>
        <dbReference type="ARBA" id="ARBA00022833"/>
    </source>
</evidence>
<feature type="compositionally biased region" description="Pro residues" evidence="5">
    <location>
        <begin position="1123"/>
        <end position="1134"/>
    </location>
</feature>
<dbReference type="InterPro" id="IPR051284">
    <property type="entry name" value="ZnF_MYMT-QRICH1"/>
</dbReference>
<accession>A0A8J5MUA0</accession>
<feature type="domain" description="BED-type" evidence="6">
    <location>
        <begin position="1037"/>
        <end position="1090"/>
    </location>
</feature>
<feature type="region of interest" description="Disordered" evidence="5">
    <location>
        <begin position="482"/>
        <end position="581"/>
    </location>
</feature>
<dbReference type="Proteomes" id="UP000747542">
    <property type="component" value="Unassembled WGS sequence"/>
</dbReference>
<feature type="compositionally biased region" description="Basic and acidic residues" evidence="5">
    <location>
        <begin position="300"/>
        <end position="346"/>
    </location>
</feature>
<feature type="compositionally biased region" description="Basic and acidic residues" evidence="5">
    <location>
        <begin position="496"/>
        <end position="514"/>
    </location>
</feature>
<feature type="compositionally biased region" description="Polar residues" evidence="5">
    <location>
        <begin position="998"/>
        <end position="1017"/>
    </location>
</feature>
<feature type="region of interest" description="Disordered" evidence="5">
    <location>
        <begin position="275"/>
        <end position="399"/>
    </location>
</feature>
<dbReference type="InterPro" id="IPR011017">
    <property type="entry name" value="TRASH_dom"/>
</dbReference>
<feature type="compositionally biased region" description="Basic and acidic residues" evidence="5">
    <location>
        <begin position="533"/>
        <end position="546"/>
    </location>
</feature>
<comment type="caution">
    <text evidence="7">The sequence shown here is derived from an EMBL/GenBank/DDBJ whole genome shotgun (WGS) entry which is preliminary data.</text>
</comment>
<dbReference type="PANTHER" id="PTHR45736:SF1">
    <property type="entry name" value="WITHOUT CHILDREN, ISOFORM B"/>
    <property type="match status" value="1"/>
</dbReference>
<feature type="compositionally biased region" description="Basic and acidic residues" evidence="5">
    <location>
        <begin position="374"/>
        <end position="387"/>
    </location>
</feature>
<dbReference type="PANTHER" id="PTHR45736">
    <property type="entry name" value="ZINC FINGER MYM-TYPE PROTEIN"/>
    <property type="match status" value="1"/>
</dbReference>
<feature type="region of interest" description="Disordered" evidence="5">
    <location>
        <begin position="866"/>
        <end position="891"/>
    </location>
</feature>
<keyword evidence="2 4" id="KW-0863">Zinc-finger</keyword>
<feature type="compositionally biased region" description="Polar residues" evidence="5">
    <location>
        <begin position="103"/>
        <end position="121"/>
    </location>
</feature>
<reference evidence="7" key="1">
    <citation type="journal article" date="2021" name="Sci. Adv.">
        <title>The American lobster genome reveals insights on longevity, neural, and immune adaptations.</title>
        <authorList>
            <person name="Polinski J.M."/>
            <person name="Zimin A.V."/>
            <person name="Clark K.F."/>
            <person name="Kohn A.B."/>
            <person name="Sadowski N."/>
            <person name="Timp W."/>
            <person name="Ptitsyn A."/>
            <person name="Khanna P."/>
            <person name="Romanova D.Y."/>
            <person name="Williams P."/>
            <person name="Greenwood S.J."/>
            <person name="Moroz L.L."/>
            <person name="Walt D.R."/>
            <person name="Bodnar A.G."/>
        </authorList>
    </citation>
    <scope>NUCLEOTIDE SEQUENCE</scope>
    <source>
        <strain evidence="7">GMGI-L3</strain>
    </source>
</reference>